<organism evidence="4 5">
    <name type="scientific">Zophobas morio</name>
    <dbReference type="NCBI Taxonomy" id="2755281"/>
    <lineage>
        <taxon>Eukaryota</taxon>
        <taxon>Metazoa</taxon>
        <taxon>Ecdysozoa</taxon>
        <taxon>Arthropoda</taxon>
        <taxon>Hexapoda</taxon>
        <taxon>Insecta</taxon>
        <taxon>Pterygota</taxon>
        <taxon>Neoptera</taxon>
        <taxon>Endopterygota</taxon>
        <taxon>Coleoptera</taxon>
        <taxon>Polyphaga</taxon>
        <taxon>Cucujiformia</taxon>
        <taxon>Tenebrionidae</taxon>
        <taxon>Zophobas</taxon>
    </lineage>
</organism>
<comment type="caution">
    <text evidence="4">The sequence shown here is derived from an EMBL/GenBank/DDBJ whole genome shotgun (WGS) entry which is preliminary data.</text>
</comment>
<gene>
    <name evidence="4" type="ORF">Zmor_017634</name>
</gene>
<dbReference type="InterPro" id="IPR002347">
    <property type="entry name" value="SDR_fam"/>
</dbReference>
<dbReference type="AlphaFoldDB" id="A0AA38MCC7"/>
<keyword evidence="5" id="KW-1185">Reference proteome</keyword>
<comment type="similarity">
    <text evidence="1 3">Belongs to the short-chain dehydrogenases/reductases (SDR) family.</text>
</comment>
<dbReference type="PANTHER" id="PTHR43115">
    <property type="entry name" value="DEHYDROGENASE/REDUCTASE SDR FAMILY MEMBER 11"/>
    <property type="match status" value="1"/>
</dbReference>
<dbReference type="PROSITE" id="PS00061">
    <property type="entry name" value="ADH_SHORT"/>
    <property type="match status" value="1"/>
</dbReference>
<evidence type="ECO:0008006" key="6">
    <source>
        <dbReference type="Google" id="ProtNLM"/>
    </source>
</evidence>
<reference evidence="4" key="1">
    <citation type="journal article" date="2023" name="G3 (Bethesda)">
        <title>Whole genome assemblies of Zophobas morio and Tenebrio molitor.</title>
        <authorList>
            <person name="Kaur S."/>
            <person name="Stinson S.A."/>
            <person name="diCenzo G.C."/>
        </authorList>
    </citation>
    <scope>NUCLEOTIDE SEQUENCE</scope>
    <source>
        <strain evidence="4">QUZm001</strain>
    </source>
</reference>
<evidence type="ECO:0000313" key="4">
    <source>
        <dbReference type="EMBL" id="KAJ3651605.1"/>
    </source>
</evidence>
<dbReference type="PRINTS" id="PR00081">
    <property type="entry name" value="GDHRDH"/>
</dbReference>
<dbReference type="FunFam" id="3.40.50.720:FF:000047">
    <property type="entry name" value="NADP-dependent L-serine/L-allo-threonine dehydrogenase"/>
    <property type="match status" value="1"/>
</dbReference>
<dbReference type="InterPro" id="IPR036291">
    <property type="entry name" value="NAD(P)-bd_dom_sf"/>
</dbReference>
<name>A0AA38MCC7_9CUCU</name>
<evidence type="ECO:0000256" key="2">
    <source>
        <dbReference type="ARBA" id="ARBA00023002"/>
    </source>
</evidence>
<accession>A0AA38MCC7</accession>
<dbReference type="Proteomes" id="UP001168821">
    <property type="component" value="Unassembled WGS sequence"/>
</dbReference>
<protein>
    <recommendedName>
        <fullName evidence="6">Dehydrogenase/reductase SDR family member 11</fullName>
    </recommendedName>
</protein>
<evidence type="ECO:0000256" key="3">
    <source>
        <dbReference type="RuleBase" id="RU000363"/>
    </source>
</evidence>
<dbReference type="PANTHER" id="PTHR43115:SF4">
    <property type="entry name" value="DEHYDROGENASE_REDUCTASE SDR FAMILY MEMBER 11"/>
    <property type="match status" value="1"/>
</dbReference>
<dbReference type="GO" id="GO:0016616">
    <property type="term" value="F:oxidoreductase activity, acting on the CH-OH group of donors, NAD or NADP as acceptor"/>
    <property type="evidence" value="ECO:0007669"/>
    <property type="project" value="UniProtKB-ARBA"/>
</dbReference>
<evidence type="ECO:0000313" key="5">
    <source>
        <dbReference type="Proteomes" id="UP001168821"/>
    </source>
</evidence>
<dbReference type="EMBL" id="JALNTZ010000005">
    <property type="protein sequence ID" value="KAJ3651605.1"/>
    <property type="molecule type" value="Genomic_DNA"/>
</dbReference>
<sequence length="256" mass="28006">MVISMDRWSGKVAIITGASSGIGAATAEALVESGLTVVGLARRSQLVDEQAKKLSNKKGKLHAFKCDVCKEEDILRAFDWITQNLGPVHILINNAGNGSGDKYLTEGTTEDWKTIFDVNVLGLCIATREAVKIMKENKINGHIVHINSIAGHKVINVNAMSVYPASKFAVTALTETLRQELNHLGLKIKVTSISPGFVETEMTVLNKNMTPEREELFRAIPFLKSEDIADGVVYVLSTPEHVQVHELTIKPVGELY</sequence>
<dbReference type="PRINTS" id="PR00080">
    <property type="entry name" value="SDRFAMILY"/>
</dbReference>
<dbReference type="Pfam" id="PF00106">
    <property type="entry name" value="adh_short"/>
    <property type="match status" value="1"/>
</dbReference>
<proteinExistence type="inferred from homology"/>
<keyword evidence="2" id="KW-0560">Oxidoreductase</keyword>
<dbReference type="SUPFAM" id="SSF51735">
    <property type="entry name" value="NAD(P)-binding Rossmann-fold domains"/>
    <property type="match status" value="1"/>
</dbReference>
<dbReference type="Gene3D" id="3.40.50.720">
    <property type="entry name" value="NAD(P)-binding Rossmann-like Domain"/>
    <property type="match status" value="1"/>
</dbReference>
<dbReference type="InterPro" id="IPR020904">
    <property type="entry name" value="Sc_DH/Rdtase_CS"/>
</dbReference>
<evidence type="ECO:0000256" key="1">
    <source>
        <dbReference type="ARBA" id="ARBA00006484"/>
    </source>
</evidence>